<gene>
    <name evidence="2" type="ORF">QK289_14960</name>
</gene>
<comment type="caution">
    <text evidence="2">The sequence shown here is derived from an EMBL/GenBank/DDBJ whole genome shotgun (WGS) entry which is preliminary data.</text>
</comment>
<organism evidence="2 3">
    <name type="scientific">Exiguobacterium antarcticum</name>
    <dbReference type="NCBI Taxonomy" id="132920"/>
    <lineage>
        <taxon>Bacteria</taxon>
        <taxon>Bacillati</taxon>
        <taxon>Bacillota</taxon>
        <taxon>Bacilli</taxon>
        <taxon>Bacillales</taxon>
        <taxon>Bacillales Family XII. Incertae Sedis</taxon>
        <taxon>Exiguobacterium</taxon>
    </lineage>
</organism>
<dbReference type="Proteomes" id="UP001243286">
    <property type="component" value="Unassembled WGS sequence"/>
</dbReference>
<keyword evidence="3" id="KW-1185">Reference proteome</keyword>
<feature type="transmembrane region" description="Helical" evidence="1">
    <location>
        <begin position="44"/>
        <end position="61"/>
    </location>
</feature>
<feature type="transmembrane region" description="Helical" evidence="1">
    <location>
        <begin position="21"/>
        <end position="38"/>
    </location>
</feature>
<proteinExistence type="predicted"/>
<feature type="transmembrane region" description="Helical" evidence="1">
    <location>
        <begin position="108"/>
        <end position="125"/>
    </location>
</feature>
<reference evidence="2 3" key="1">
    <citation type="submission" date="2023-04" db="EMBL/GenBank/DDBJ databases">
        <title>Antarctic isolates genomes.</title>
        <authorList>
            <person name="Dimov S.G."/>
        </authorList>
    </citation>
    <scope>NUCLEOTIDE SEQUENCE [LARGE SCALE GENOMIC DNA]</scope>
    <source>
        <strain evidence="2 3">AL19</strain>
    </source>
</reference>
<keyword evidence="1" id="KW-0812">Transmembrane</keyword>
<keyword evidence="1" id="KW-0472">Membrane</keyword>
<feature type="transmembrane region" description="Helical" evidence="1">
    <location>
        <begin position="82"/>
        <end position="102"/>
    </location>
</feature>
<protein>
    <submittedName>
        <fullName evidence="2">Uncharacterized protein</fullName>
    </submittedName>
</protein>
<dbReference type="EMBL" id="JASBQV010000036">
    <property type="protein sequence ID" value="MDI3236312.1"/>
    <property type="molecule type" value="Genomic_DNA"/>
</dbReference>
<evidence type="ECO:0000313" key="3">
    <source>
        <dbReference type="Proteomes" id="UP001243286"/>
    </source>
</evidence>
<evidence type="ECO:0000313" key="2">
    <source>
        <dbReference type="EMBL" id="MDI3236312.1"/>
    </source>
</evidence>
<keyword evidence="1" id="KW-1133">Transmembrane helix</keyword>
<name>A0ABT6R5V4_9BACL</name>
<sequence length="158" mass="18351">MKNKQERTQFIQEAKRQLMKQRMVSTLLYGTSIVLIVANRGAYWPFAVLVVARVLIARVHSQEVNRDMALTPNPTMKRIIQVQYVIDYCFIVLVSLFLPVVLNLSLPFFTSISMYLVLAVGLLMTDSVLERRGKKLDPEYPTKKELRTYPKTWKKLKT</sequence>
<evidence type="ECO:0000256" key="1">
    <source>
        <dbReference type="SAM" id="Phobius"/>
    </source>
</evidence>
<dbReference type="RefSeq" id="WP_282357339.1">
    <property type="nucleotide sequence ID" value="NZ_JASBQV010000036.1"/>
</dbReference>
<accession>A0ABT6R5V4</accession>